<evidence type="ECO:0000313" key="1">
    <source>
        <dbReference type="EMBL" id="GGX57600.1"/>
    </source>
</evidence>
<dbReference type="Pfam" id="PF13489">
    <property type="entry name" value="Methyltransf_23"/>
    <property type="match status" value="1"/>
</dbReference>
<dbReference type="GO" id="GO:0008168">
    <property type="term" value="F:methyltransferase activity"/>
    <property type="evidence" value="ECO:0007669"/>
    <property type="project" value="UniProtKB-KW"/>
</dbReference>
<evidence type="ECO:0000313" key="2">
    <source>
        <dbReference type="Proteomes" id="UP000626148"/>
    </source>
</evidence>
<keyword evidence="1" id="KW-0808">Transferase</keyword>
<dbReference type="InterPro" id="IPR029063">
    <property type="entry name" value="SAM-dependent_MTases_sf"/>
</dbReference>
<name>A0A918KCL0_9GAMM</name>
<sequence>MHIDDTIRYYDENATRFTERSLEENVDDALSRFTSHLVDGTRVLEAGCGAGRDIEYFMSKGFEVEAFDASIEMCNIARERTGIDVKHQRFDEYNPNGKTFNGIWASASLLHVPFENLISIYNKLISTLDEGGVFYASYKYGSEDKISEKSGRFFIHMNEERFKRLMDSIPNVKIAHLWASHDNRAHRQHDKWMKTIIKKEAV</sequence>
<protein>
    <submittedName>
        <fullName evidence="1">SAM-dependent methyltransferase</fullName>
    </submittedName>
</protein>
<proteinExistence type="predicted"/>
<dbReference type="Gene3D" id="3.40.50.150">
    <property type="entry name" value="Vaccinia Virus protein VP39"/>
    <property type="match status" value="1"/>
</dbReference>
<organism evidence="1 2">
    <name type="scientific">Saccharospirillum salsuginis</name>
    <dbReference type="NCBI Taxonomy" id="418750"/>
    <lineage>
        <taxon>Bacteria</taxon>
        <taxon>Pseudomonadati</taxon>
        <taxon>Pseudomonadota</taxon>
        <taxon>Gammaproteobacteria</taxon>
        <taxon>Oceanospirillales</taxon>
        <taxon>Saccharospirillaceae</taxon>
        <taxon>Saccharospirillum</taxon>
    </lineage>
</organism>
<dbReference type="AlphaFoldDB" id="A0A918KCL0"/>
<keyword evidence="1" id="KW-0489">Methyltransferase</keyword>
<dbReference type="CDD" id="cd02440">
    <property type="entry name" value="AdoMet_MTases"/>
    <property type="match status" value="1"/>
</dbReference>
<dbReference type="PANTHER" id="PTHR43861:SF1">
    <property type="entry name" value="TRANS-ACONITATE 2-METHYLTRANSFERASE"/>
    <property type="match status" value="1"/>
</dbReference>
<reference evidence="1" key="1">
    <citation type="journal article" date="2014" name="Int. J. Syst. Evol. Microbiol.">
        <title>Complete genome sequence of Corynebacterium casei LMG S-19264T (=DSM 44701T), isolated from a smear-ripened cheese.</title>
        <authorList>
            <consortium name="US DOE Joint Genome Institute (JGI-PGF)"/>
            <person name="Walter F."/>
            <person name="Albersmeier A."/>
            <person name="Kalinowski J."/>
            <person name="Ruckert C."/>
        </authorList>
    </citation>
    <scope>NUCLEOTIDE SEQUENCE</scope>
    <source>
        <strain evidence="1">KCTC 22169</strain>
    </source>
</reference>
<dbReference type="Proteomes" id="UP000626148">
    <property type="component" value="Unassembled WGS sequence"/>
</dbReference>
<dbReference type="GO" id="GO:0032259">
    <property type="term" value="P:methylation"/>
    <property type="evidence" value="ECO:0007669"/>
    <property type="project" value="UniProtKB-KW"/>
</dbReference>
<dbReference type="PANTHER" id="PTHR43861">
    <property type="entry name" value="TRANS-ACONITATE 2-METHYLTRANSFERASE-RELATED"/>
    <property type="match status" value="1"/>
</dbReference>
<dbReference type="SUPFAM" id="SSF53335">
    <property type="entry name" value="S-adenosyl-L-methionine-dependent methyltransferases"/>
    <property type="match status" value="1"/>
</dbReference>
<dbReference type="EMBL" id="BMXR01000006">
    <property type="protein sequence ID" value="GGX57600.1"/>
    <property type="molecule type" value="Genomic_DNA"/>
</dbReference>
<gene>
    <name evidence="1" type="ORF">GCM10007392_26490</name>
</gene>
<dbReference type="RefSeq" id="WP_189609393.1">
    <property type="nucleotide sequence ID" value="NZ_BMXR01000006.1"/>
</dbReference>
<keyword evidence="2" id="KW-1185">Reference proteome</keyword>
<comment type="caution">
    <text evidence="1">The sequence shown here is derived from an EMBL/GenBank/DDBJ whole genome shotgun (WGS) entry which is preliminary data.</text>
</comment>
<accession>A0A918KCL0</accession>
<reference evidence="1" key="2">
    <citation type="submission" date="2020-09" db="EMBL/GenBank/DDBJ databases">
        <authorList>
            <person name="Sun Q."/>
            <person name="Kim S."/>
        </authorList>
    </citation>
    <scope>NUCLEOTIDE SEQUENCE</scope>
    <source>
        <strain evidence="1">KCTC 22169</strain>
    </source>
</reference>